<comment type="caution">
    <text evidence="2">The sequence shown here is derived from an EMBL/GenBank/DDBJ whole genome shotgun (WGS) entry which is preliminary data.</text>
</comment>
<keyword evidence="1" id="KW-0732">Signal</keyword>
<evidence type="ECO:0000256" key="1">
    <source>
        <dbReference type="SAM" id="SignalP"/>
    </source>
</evidence>
<name>A0A811L9G2_9BILA</name>
<dbReference type="Proteomes" id="UP000783686">
    <property type="component" value="Unassembled WGS sequence"/>
</dbReference>
<gene>
    <name evidence="2" type="ORF">BOKJ2_LOCUS10563</name>
</gene>
<protein>
    <submittedName>
        <fullName evidence="2">Uncharacterized protein</fullName>
    </submittedName>
</protein>
<feature type="chain" id="PRO_5035681815" evidence="1">
    <location>
        <begin position="22"/>
        <end position="244"/>
    </location>
</feature>
<dbReference type="AlphaFoldDB" id="A0A811L9G2"/>
<reference evidence="2" key="1">
    <citation type="submission" date="2020-09" db="EMBL/GenBank/DDBJ databases">
        <authorList>
            <person name="Kikuchi T."/>
        </authorList>
    </citation>
    <scope>NUCLEOTIDE SEQUENCE</scope>
    <source>
        <strain evidence="2">SH1</strain>
    </source>
</reference>
<organism evidence="2 3">
    <name type="scientific">Bursaphelenchus okinawaensis</name>
    <dbReference type="NCBI Taxonomy" id="465554"/>
    <lineage>
        <taxon>Eukaryota</taxon>
        <taxon>Metazoa</taxon>
        <taxon>Ecdysozoa</taxon>
        <taxon>Nematoda</taxon>
        <taxon>Chromadorea</taxon>
        <taxon>Rhabditida</taxon>
        <taxon>Tylenchina</taxon>
        <taxon>Tylenchomorpha</taxon>
        <taxon>Aphelenchoidea</taxon>
        <taxon>Aphelenchoididae</taxon>
        <taxon>Bursaphelenchus</taxon>
    </lineage>
</organism>
<evidence type="ECO:0000313" key="2">
    <source>
        <dbReference type="EMBL" id="CAD5223793.1"/>
    </source>
</evidence>
<proteinExistence type="predicted"/>
<feature type="signal peptide" evidence="1">
    <location>
        <begin position="1"/>
        <end position="21"/>
    </location>
</feature>
<sequence>MKLNLVLALSSVLVYLEFVECRPINYYGVVKFFHAPFQSSTIEGVFSDKLSPWDLVMAMPNSITLENNTISIDKLLNYAINNIKNQVIYDYWDSYYLRLYGYPFSTLTYNHKPAHESFLSQLTTYLRDSYQRVLMVGVTFFTGSNSEAEFFVWRKDISILEEFLVSRYPNLKNGIIGILKEYDTNGLNFHLFEDSYNAVTSELNWELLELTSNFAKAYLEKVYSPFGLEYLNQLWINFIFLNLL</sequence>
<dbReference type="EMBL" id="CAJFCW020000005">
    <property type="protein sequence ID" value="CAG9118810.1"/>
    <property type="molecule type" value="Genomic_DNA"/>
</dbReference>
<dbReference type="EMBL" id="CAJFDH010000005">
    <property type="protein sequence ID" value="CAD5223793.1"/>
    <property type="molecule type" value="Genomic_DNA"/>
</dbReference>
<evidence type="ECO:0000313" key="3">
    <source>
        <dbReference type="Proteomes" id="UP000614601"/>
    </source>
</evidence>
<keyword evidence="3" id="KW-1185">Reference proteome</keyword>
<dbReference type="Proteomes" id="UP000614601">
    <property type="component" value="Unassembled WGS sequence"/>
</dbReference>
<accession>A0A811L9G2</accession>